<comment type="caution">
    <text evidence="4">The sequence shown here is derived from an EMBL/GenBank/DDBJ whole genome shotgun (WGS) entry which is preliminary data.</text>
</comment>
<evidence type="ECO:0000313" key="5">
    <source>
        <dbReference type="Proteomes" id="UP000178419"/>
    </source>
</evidence>
<evidence type="ECO:0000313" key="4">
    <source>
        <dbReference type="EMBL" id="OGM20578.1"/>
    </source>
</evidence>
<proteinExistence type="predicted"/>
<reference evidence="4 5" key="1">
    <citation type="journal article" date="2016" name="Nat. Commun.">
        <title>Thousands of microbial genomes shed light on interconnected biogeochemical processes in an aquifer system.</title>
        <authorList>
            <person name="Anantharaman K."/>
            <person name="Brown C.T."/>
            <person name="Hug L.A."/>
            <person name="Sharon I."/>
            <person name="Castelle C.J."/>
            <person name="Probst A.J."/>
            <person name="Thomas B.C."/>
            <person name="Singh A."/>
            <person name="Wilkins M.J."/>
            <person name="Karaoz U."/>
            <person name="Brodie E.L."/>
            <person name="Williams K.H."/>
            <person name="Hubbard S.S."/>
            <person name="Banfield J.F."/>
        </authorList>
    </citation>
    <scope>NUCLEOTIDE SEQUENCE [LARGE SCALE GENOMIC DNA]</scope>
</reference>
<dbReference type="PANTHER" id="PTHR46401:SF2">
    <property type="entry name" value="GLYCOSYLTRANSFERASE WBBK-RELATED"/>
    <property type="match status" value="1"/>
</dbReference>
<dbReference type="SUPFAM" id="SSF53756">
    <property type="entry name" value="UDP-Glycosyltransferase/glycogen phosphorylase"/>
    <property type="match status" value="1"/>
</dbReference>
<name>A0A1F7Y1P0_9BACT</name>
<accession>A0A1F7Y1P0</accession>
<gene>
    <name evidence="4" type="ORF">A2714_04535</name>
</gene>
<sequence length="406" mass="46748">MIIGIDGNEANIKDKVGVNQYAWEILWGLYKLSLANHSVGKLSLATPRRGKQNLSALSRDKLQDDENKNITYFIYLKNAPNSDLPKEKAFWKYKIIPGERLWVLIKLMPRLLFKEKVDVFFTPGHYLPLFSRSDKVLTIHDLGYLEFSGQFKRYDFWQLKYWSAISIIISKYIICPSETTAKDIVRRYPFAAQKVKVINHGYDRTKFNLKVHSNFVRQIRKKYRIPENYILFLSTLKPSKNIEGLLSAFSIITNRFPNLNLVIAGKKGWLYENIIKKVADQKLESKVIFTDYISEKEKPALIKGARCFVLPSFWEGFGMDVLEAMACGVPVVVSKTASLPEIVKDAGTYVDPYNIESIAEGLNKVLSLNGVEYNKMVKKGLMQAQKFSWAKSTRETLEIFEKAVRR</sequence>
<dbReference type="Gene3D" id="3.40.50.2000">
    <property type="entry name" value="Glycogen Phosphorylase B"/>
    <property type="match status" value="2"/>
</dbReference>
<dbReference type="Pfam" id="PF13439">
    <property type="entry name" value="Glyco_transf_4"/>
    <property type="match status" value="1"/>
</dbReference>
<dbReference type="InterPro" id="IPR001296">
    <property type="entry name" value="Glyco_trans_1"/>
</dbReference>
<dbReference type="GO" id="GO:0016757">
    <property type="term" value="F:glycosyltransferase activity"/>
    <property type="evidence" value="ECO:0007669"/>
    <property type="project" value="InterPro"/>
</dbReference>
<organism evidence="4 5">
    <name type="scientific">Candidatus Woesebacteria bacterium RIFCSPHIGHO2_01_FULL_38_9</name>
    <dbReference type="NCBI Taxonomy" id="1802492"/>
    <lineage>
        <taxon>Bacteria</taxon>
        <taxon>Candidatus Woeseibacteriota</taxon>
    </lineage>
</organism>
<evidence type="ECO:0000256" key="1">
    <source>
        <dbReference type="ARBA" id="ARBA00022679"/>
    </source>
</evidence>
<feature type="domain" description="Glycosyl transferase family 1" evidence="2">
    <location>
        <begin position="218"/>
        <end position="379"/>
    </location>
</feature>
<dbReference type="FunFam" id="3.40.50.2000:FF:000119">
    <property type="entry name" value="Glycosyl transferase group 1"/>
    <property type="match status" value="1"/>
</dbReference>
<dbReference type="InterPro" id="IPR028098">
    <property type="entry name" value="Glyco_trans_4-like_N"/>
</dbReference>
<dbReference type="Proteomes" id="UP000178419">
    <property type="component" value="Unassembled WGS sequence"/>
</dbReference>
<dbReference type="Pfam" id="PF00534">
    <property type="entry name" value="Glycos_transf_1"/>
    <property type="match status" value="1"/>
</dbReference>
<dbReference type="AlphaFoldDB" id="A0A1F7Y1P0"/>
<feature type="domain" description="Glycosyltransferase subfamily 4-like N-terminal" evidence="3">
    <location>
        <begin position="100"/>
        <end position="204"/>
    </location>
</feature>
<keyword evidence="1" id="KW-0808">Transferase</keyword>
<evidence type="ECO:0000259" key="3">
    <source>
        <dbReference type="Pfam" id="PF13439"/>
    </source>
</evidence>
<dbReference type="CDD" id="cd03809">
    <property type="entry name" value="GT4_MtfB-like"/>
    <property type="match status" value="1"/>
</dbReference>
<dbReference type="PANTHER" id="PTHR46401">
    <property type="entry name" value="GLYCOSYLTRANSFERASE WBBK-RELATED"/>
    <property type="match status" value="1"/>
</dbReference>
<dbReference type="GO" id="GO:0009103">
    <property type="term" value="P:lipopolysaccharide biosynthetic process"/>
    <property type="evidence" value="ECO:0007669"/>
    <property type="project" value="TreeGrafter"/>
</dbReference>
<evidence type="ECO:0008006" key="6">
    <source>
        <dbReference type="Google" id="ProtNLM"/>
    </source>
</evidence>
<dbReference type="EMBL" id="MGGE01000039">
    <property type="protein sequence ID" value="OGM20578.1"/>
    <property type="molecule type" value="Genomic_DNA"/>
</dbReference>
<evidence type="ECO:0000259" key="2">
    <source>
        <dbReference type="Pfam" id="PF00534"/>
    </source>
</evidence>
<protein>
    <recommendedName>
        <fullName evidence="6">Glycosyl transferase family 1 domain-containing protein</fullName>
    </recommendedName>
</protein>